<feature type="binding site" evidence="7">
    <location>
        <position position="170"/>
    </location>
    <ligand>
        <name>glyoxylate</name>
        <dbReference type="ChEBI" id="CHEBI:36655"/>
    </ligand>
</feature>
<comment type="cofactor">
    <cofactor evidence="1">
        <name>FMN</name>
        <dbReference type="ChEBI" id="CHEBI:58210"/>
    </cofactor>
</comment>
<proteinExistence type="inferred from homology"/>
<feature type="active site" description="Proton acceptor" evidence="6">
    <location>
        <position position="284"/>
    </location>
</feature>
<sequence>MSLPRALKSILCLDDFEQAARRRLPRPIFGYIAGAAENNLSRDDNRAAFAELGFVPRVLRKVSERDQGVELFGTRYAAPFGIAPMGISALSAYRGDIVLASAARQAGIAAIMSATSLIRLEEVAQAAPGTWFQAYLPGDVERIDALVDRVAAAGYRQLVLTVDIPVSANRENNVRTGFSTPLKPSLRLAWDGMIRPRWTAGVFLRTLARHGMPHFENSFATRGAPIMSASVLRDFSARDHLNWEHVARIRARWQGQLIIKGIMHPADAALAREHGADGIIVSNHGGRQLDGTVSPLRVLPDVARAAAGMVVMMDSGIRRGTDVLKALALGAHFVFVGRPFNYAAAVGGQAGVAHAIRLLREEVDRDMAMLGILSPADMKPSLLAARAAPAMPSIPRENG</sequence>
<keyword evidence="4" id="KW-0560">Oxidoreductase</keyword>
<keyword evidence="3 7" id="KW-0288">FMN</keyword>
<dbReference type="GO" id="GO:0016614">
    <property type="term" value="F:oxidoreductase activity, acting on CH-OH group of donors"/>
    <property type="evidence" value="ECO:0007669"/>
    <property type="project" value="UniProtKB-ARBA"/>
</dbReference>
<dbReference type="GeneID" id="92993688"/>
<evidence type="ECO:0000256" key="6">
    <source>
        <dbReference type="PIRSR" id="PIRSR000138-1"/>
    </source>
</evidence>
<dbReference type="Gene3D" id="3.20.20.70">
    <property type="entry name" value="Aldolase class I"/>
    <property type="match status" value="1"/>
</dbReference>
<keyword evidence="2 7" id="KW-0285">Flavoprotein</keyword>
<feature type="binding site" evidence="7">
    <location>
        <position position="135"/>
    </location>
    <ligand>
        <name>glyoxylate</name>
        <dbReference type="ChEBI" id="CHEBI:36655"/>
    </ligand>
</feature>
<feature type="binding site" evidence="7">
    <location>
        <position position="161"/>
    </location>
    <ligand>
        <name>FMN</name>
        <dbReference type="ChEBI" id="CHEBI:58210"/>
    </ligand>
</feature>
<dbReference type="EMBL" id="CP024172">
    <property type="protein sequence ID" value="AZW18806.1"/>
    <property type="molecule type" value="Genomic_DNA"/>
</dbReference>
<gene>
    <name evidence="9" type="ORF">CS347_19590</name>
</gene>
<feature type="binding site" evidence="7">
    <location>
        <begin position="314"/>
        <end position="318"/>
    </location>
    <ligand>
        <name>FMN</name>
        <dbReference type="ChEBI" id="CHEBI:58210"/>
    </ligand>
</feature>
<dbReference type="GO" id="GO:0010181">
    <property type="term" value="F:FMN binding"/>
    <property type="evidence" value="ECO:0007669"/>
    <property type="project" value="InterPro"/>
</dbReference>
<dbReference type="KEGG" id="bhz:ACR54_02291"/>
<dbReference type="InterPro" id="IPR000262">
    <property type="entry name" value="FMN-dep_DH"/>
</dbReference>
<feature type="binding site" evidence="7">
    <location>
        <position position="260"/>
    </location>
    <ligand>
        <name>glyoxylate</name>
        <dbReference type="ChEBI" id="CHEBI:36655"/>
    </ligand>
</feature>
<accession>A0AAN1VHB1</accession>
<feature type="binding site" evidence="7">
    <location>
        <position position="284"/>
    </location>
    <ligand>
        <name>glyoxylate</name>
        <dbReference type="ChEBI" id="CHEBI:36655"/>
    </ligand>
</feature>
<dbReference type="InterPro" id="IPR013785">
    <property type="entry name" value="Aldolase_TIM"/>
</dbReference>
<protein>
    <submittedName>
        <fullName evidence="9">Alpha-hydroxy-acid oxidizing protein</fullName>
    </submittedName>
</protein>
<evidence type="ECO:0000256" key="1">
    <source>
        <dbReference type="ARBA" id="ARBA00001917"/>
    </source>
</evidence>
<dbReference type="InterPro" id="IPR012133">
    <property type="entry name" value="Alpha-hydoxy_acid_DH_FMN"/>
</dbReference>
<evidence type="ECO:0000256" key="2">
    <source>
        <dbReference type="ARBA" id="ARBA00022630"/>
    </source>
</evidence>
<feature type="binding site" evidence="7">
    <location>
        <position position="287"/>
    </location>
    <ligand>
        <name>glyoxylate</name>
        <dbReference type="ChEBI" id="CHEBI:36655"/>
    </ligand>
</feature>
<organism evidence="9 10">
    <name type="scientific">Bordetella hinzii</name>
    <dbReference type="NCBI Taxonomy" id="103855"/>
    <lineage>
        <taxon>Bacteria</taxon>
        <taxon>Pseudomonadati</taxon>
        <taxon>Pseudomonadota</taxon>
        <taxon>Betaproteobacteria</taxon>
        <taxon>Burkholderiales</taxon>
        <taxon>Alcaligenaceae</taxon>
        <taxon>Bordetella</taxon>
    </lineage>
</organism>
<dbReference type="CDD" id="cd02809">
    <property type="entry name" value="alpha_hydroxyacid_oxid_FMN"/>
    <property type="match status" value="1"/>
</dbReference>
<dbReference type="PROSITE" id="PS00557">
    <property type="entry name" value="FMN_HYDROXY_ACID_DH_1"/>
    <property type="match status" value="1"/>
</dbReference>
<dbReference type="FunFam" id="3.20.20.70:FF:000029">
    <property type="entry name" value="L-lactate dehydrogenase"/>
    <property type="match status" value="1"/>
</dbReference>
<feature type="binding site" evidence="7">
    <location>
        <position position="133"/>
    </location>
    <ligand>
        <name>FMN</name>
        <dbReference type="ChEBI" id="CHEBI:58210"/>
    </ligand>
</feature>
<feature type="binding site" evidence="7">
    <location>
        <position position="282"/>
    </location>
    <ligand>
        <name>FMN</name>
        <dbReference type="ChEBI" id="CHEBI:58210"/>
    </ligand>
</feature>
<name>A0AAN1VHB1_9BORD</name>
<feature type="binding site" evidence="7">
    <location>
        <begin position="84"/>
        <end position="86"/>
    </location>
    <ligand>
        <name>FMN</name>
        <dbReference type="ChEBI" id="CHEBI:58210"/>
    </ligand>
</feature>
<dbReference type="Pfam" id="PF01070">
    <property type="entry name" value="FMN_dh"/>
    <property type="match status" value="1"/>
</dbReference>
<dbReference type="PANTHER" id="PTHR10578:SF107">
    <property type="entry name" value="2-HYDROXYACID OXIDASE 1"/>
    <property type="match status" value="1"/>
</dbReference>
<feature type="binding site" evidence="7">
    <location>
        <position position="31"/>
    </location>
    <ligand>
        <name>glyoxylate</name>
        <dbReference type="ChEBI" id="CHEBI:36655"/>
    </ligand>
</feature>
<evidence type="ECO:0000256" key="4">
    <source>
        <dbReference type="ARBA" id="ARBA00023002"/>
    </source>
</evidence>
<feature type="domain" description="FMN hydroxy acid dehydrogenase" evidence="8">
    <location>
        <begin position="5"/>
        <end position="388"/>
    </location>
</feature>
<feature type="binding site" evidence="7">
    <location>
        <position position="113"/>
    </location>
    <ligand>
        <name>FMN</name>
        <dbReference type="ChEBI" id="CHEBI:58210"/>
    </ligand>
</feature>
<evidence type="ECO:0000259" key="8">
    <source>
        <dbReference type="PROSITE" id="PS51349"/>
    </source>
</evidence>
<dbReference type="InterPro" id="IPR037396">
    <property type="entry name" value="FMN_HAD"/>
</dbReference>
<evidence type="ECO:0000313" key="9">
    <source>
        <dbReference type="EMBL" id="AZW18806.1"/>
    </source>
</evidence>
<evidence type="ECO:0000256" key="7">
    <source>
        <dbReference type="PIRSR" id="PIRSR000138-2"/>
    </source>
</evidence>
<dbReference type="PROSITE" id="PS51349">
    <property type="entry name" value="FMN_HYDROXY_ACID_DH_2"/>
    <property type="match status" value="1"/>
</dbReference>
<feature type="binding site" evidence="7">
    <location>
        <begin position="337"/>
        <end position="338"/>
    </location>
    <ligand>
        <name>FMN</name>
        <dbReference type="ChEBI" id="CHEBI:58210"/>
    </ligand>
</feature>
<dbReference type="PIRSF" id="PIRSF000138">
    <property type="entry name" value="Al-hdrx_acd_dh"/>
    <property type="match status" value="1"/>
</dbReference>
<reference evidence="10" key="1">
    <citation type="submission" date="2017-10" db="EMBL/GenBank/DDBJ databases">
        <title>Whole genome sequencing of various Bordetella species.</title>
        <authorList>
            <person name="Weigand M.R."/>
            <person name="Loparev V."/>
            <person name="Peng Y."/>
            <person name="Bowden K.E."/>
            <person name="Tondella M.L."/>
            <person name="Williams M.M."/>
        </authorList>
    </citation>
    <scope>NUCLEOTIDE SEQUENCE [LARGE SCALE GENOMIC DNA]</scope>
    <source>
        <strain evidence="10">H720</strain>
    </source>
</reference>
<evidence type="ECO:0000256" key="5">
    <source>
        <dbReference type="ARBA" id="ARBA00024042"/>
    </source>
</evidence>
<dbReference type="SUPFAM" id="SSF51395">
    <property type="entry name" value="FMN-linked oxidoreductases"/>
    <property type="match status" value="1"/>
</dbReference>
<evidence type="ECO:0000313" key="10">
    <source>
        <dbReference type="Proteomes" id="UP000282741"/>
    </source>
</evidence>
<dbReference type="InterPro" id="IPR008259">
    <property type="entry name" value="FMN_hydac_DH_AS"/>
</dbReference>
<evidence type="ECO:0000256" key="3">
    <source>
        <dbReference type="ARBA" id="ARBA00022643"/>
    </source>
</evidence>
<dbReference type="AlphaFoldDB" id="A0AAN1VHB1"/>
<dbReference type="RefSeq" id="WP_029580872.1">
    <property type="nucleotide sequence ID" value="NZ_CP012076.1"/>
</dbReference>
<comment type="similarity">
    <text evidence="5">Belongs to the FMN-dependent alpha-hydroxy acid dehydrogenase family.</text>
</comment>
<dbReference type="PANTHER" id="PTHR10578">
    <property type="entry name" value="S -2-HYDROXY-ACID OXIDASE-RELATED"/>
    <property type="match status" value="1"/>
</dbReference>
<dbReference type="Proteomes" id="UP000282741">
    <property type="component" value="Chromosome"/>
</dbReference>